<reference evidence="2 3" key="1">
    <citation type="submission" date="2022-01" db="EMBL/GenBank/DDBJ databases">
        <authorList>
            <person name="Xiong W."/>
            <person name="Schranz E."/>
        </authorList>
    </citation>
    <scope>NUCLEOTIDE SEQUENCE [LARGE SCALE GENOMIC DNA]</scope>
</reference>
<sequence length="138" mass="15643">MLCLVITFVPGVESLTNRVQSFDLLKPQSTPSCSIFPSPAASTSGIYSSIFDLNRPYLNSALKEKLDWGIREIKAANILLTQDFEPQVDEFLKMLDEEVLKTEAFFINKEAELLKRGNITKLNLIIFYIQSIINKARI</sequence>
<evidence type="ECO:0000313" key="2">
    <source>
        <dbReference type="EMBL" id="CAH1446228.1"/>
    </source>
</evidence>
<dbReference type="AlphaFoldDB" id="A0AAU9P7N0"/>
<accession>A0AAU9P7N0</accession>
<dbReference type="EMBL" id="CAKMRJ010005523">
    <property type="protein sequence ID" value="CAH1446228.1"/>
    <property type="molecule type" value="Genomic_DNA"/>
</dbReference>
<proteinExistence type="predicted"/>
<organism evidence="2 3">
    <name type="scientific">Lactuca virosa</name>
    <dbReference type="NCBI Taxonomy" id="75947"/>
    <lineage>
        <taxon>Eukaryota</taxon>
        <taxon>Viridiplantae</taxon>
        <taxon>Streptophyta</taxon>
        <taxon>Embryophyta</taxon>
        <taxon>Tracheophyta</taxon>
        <taxon>Spermatophyta</taxon>
        <taxon>Magnoliopsida</taxon>
        <taxon>eudicotyledons</taxon>
        <taxon>Gunneridae</taxon>
        <taxon>Pentapetalae</taxon>
        <taxon>asterids</taxon>
        <taxon>campanulids</taxon>
        <taxon>Asterales</taxon>
        <taxon>Asteraceae</taxon>
        <taxon>Cichorioideae</taxon>
        <taxon>Cichorieae</taxon>
        <taxon>Lactucinae</taxon>
        <taxon>Lactuca</taxon>
    </lineage>
</organism>
<keyword evidence="3" id="KW-1185">Reference proteome</keyword>
<dbReference type="Proteomes" id="UP001157418">
    <property type="component" value="Unassembled WGS sequence"/>
</dbReference>
<comment type="caution">
    <text evidence="2">The sequence shown here is derived from an EMBL/GenBank/DDBJ whole genome shotgun (WGS) entry which is preliminary data.</text>
</comment>
<dbReference type="EMBL" id="CAKMRJ010003398">
    <property type="protein sequence ID" value="CAH1434293.1"/>
    <property type="molecule type" value="Genomic_DNA"/>
</dbReference>
<evidence type="ECO:0000313" key="3">
    <source>
        <dbReference type="Proteomes" id="UP001157418"/>
    </source>
</evidence>
<evidence type="ECO:0000313" key="1">
    <source>
        <dbReference type="EMBL" id="CAH1434293.1"/>
    </source>
</evidence>
<name>A0AAU9P7N0_9ASTR</name>
<gene>
    <name evidence="1" type="ORF">LVIROSA_LOCUS20820</name>
    <name evidence="2" type="ORF">LVIROSA_LOCUS31938</name>
</gene>
<protein>
    <submittedName>
        <fullName evidence="2">Uncharacterized protein</fullName>
    </submittedName>
</protein>